<keyword evidence="2" id="KW-1185">Reference proteome</keyword>
<protein>
    <submittedName>
        <fullName evidence="1">G-protein gamma-like domain-containing protein</fullName>
    </submittedName>
</protein>
<evidence type="ECO:0000313" key="2">
    <source>
        <dbReference type="Proteomes" id="UP000827976"/>
    </source>
</evidence>
<name>A0ACB7VM75_DIOAL</name>
<comment type="caution">
    <text evidence="1">The sequence shown here is derived from an EMBL/GenBank/DDBJ whole genome shotgun (WGS) entry which is preliminary data.</text>
</comment>
<evidence type="ECO:0000313" key="1">
    <source>
        <dbReference type="EMBL" id="KAH7675159.1"/>
    </source>
</evidence>
<proteinExistence type="predicted"/>
<accession>A0ACB7VM75</accession>
<sequence length="103" mass="11622">MQPGPVAKPTNHQPMAGVAPDTKGKHRIAVELKRLESEIQHLQEDLEELETTETVSAVLEELLTEVEKRSDPLLPITTGPVDPSWDQWFEGPQNLHGHRCWLL</sequence>
<gene>
    <name evidence="1" type="ORF">IHE45_08G119900</name>
</gene>
<organism evidence="1 2">
    <name type="scientific">Dioscorea alata</name>
    <name type="common">Purple yam</name>
    <dbReference type="NCBI Taxonomy" id="55571"/>
    <lineage>
        <taxon>Eukaryota</taxon>
        <taxon>Viridiplantae</taxon>
        <taxon>Streptophyta</taxon>
        <taxon>Embryophyta</taxon>
        <taxon>Tracheophyta</taxon>
        <taxon>Spermatophyta</taxon>
        <taxon>Magnoliopsida</taxon>
        <taxon>Liliopsida</taxon>
        <taxon>Dioscoreales</taxon>
        <taxon>Dioscoreaceae</taxon>
        <taxon>Dioscorea</taxon>
    </lineage>
</organism>
<reference evidence="2" key="1">
    <citation type="journal article" date="2022" name="Nat. Commun.">
        <title>Chromosome evolution and the genetic basis of agronomically important traits in greater yam.</title>
        <authorList>
            <person name="Bredeson J.V."/>
            <person name="Lyons J.B."/>
            <person name="Oniyinde I.O."/>
            <person name="Okereke N.R."/>
            <person name="Kolade O."/>
            <person name="Nnabue I."/>
            <person name="Nwadili C.O."/>
            <person name="Hribova E."/>
            <person name="Parker M."/>
            <person name="Nwogha J."/>
            <person name="Shu S."/>
            <person name="Carlson J."/>
            <person name="Kariba R."/>
            <person name="Muthemba S."/>
            <person name="Knop K."/>
            <person name="Barton G.J."/>
            <person name="Sherwood A.V."/>
            <person name="Lopez-Montes A."/>
            <person name="Asiedu R."/>
            <person name="Jamnadass R."/>
            <person name="Muchugi A."/>
            <person name="Goodstein D."/>
            <person name="Egesi C.N."/>
            <person name="Featherston J."/>
            <person name="Asfaw A."/>
            <person name="Simpson G.G."/>
            <person name="Dolezel J."/>
            <person name="Hendre P.S."/>
            <person name="Van Deynze A."/>
            <person name="Kumar P.L."/>
            <person name="Obidiegwu J.E."/>
            <person name="Bhattacharjee R."/>
            <person name="Rokhsar D.S."/>
        </authorList>
    </citation>
    <scope>NUCLEOTIDE SEQUENCE [LARGE SCALE GENOMIC DNA]</scope>
    <source>
        <strain evidence="2">cv. TDa95/00328</strain>
    </source>
</reference>
<dbReference type="Proteomes" id="UP000827976">
    <property type="component" value="Chromosome 8"/>
</dbReference>
<dbReference type="EMBL" id="CM037018">
    <property type="protein sequence ID" value="KAH7675159.1"/>
    <property type="molecule type" value="Genomic_DNA"/>
</dbReference>